<dbReference type="FunFam" id="3.10.110.10:FF:000005">
    <property type="entry name" value="NEDD8-conjugating enzyme Ubc12"/>
    <property type="match status" value="1"/>
</dbReference>
<dbReference type="SMART" id="SM00212">
    <property type="entry name" value="UBCc"/>
    <property type="match status" value="1"/>
</dbReference>
<dbReference type="InterPro" id="IPR023313">
    <property type="entry name" value="UBQ-conjugating_AS"/>
</dbReference>
<evidence type="ECO:0000256" key="4">
    <source>
        <dbReference type="ARBA" id="ARBA00022786"/>
    </source>
</evidence>
<name>A0A0A8L379_9SACH</name>
<evidence type="ECO:0000259" key="14">
    <source>
        <dbReference type="PROSITE" id="PS50127"/>
    </source>
</evidence>
<evidence type="ECO:0000256" key="6">
    <source>
        <dbReference type="ARBA" id="ARBA00043698"/>
    </source>
</evidence>
<comment type="caution">
    <text evidence="15">The sequence shown here is derived from an EMBL/GenBank/DDBJ whole genome shotgun (WGS) entry which is preliminary data.</text>
</comment>
<keyword evidence="16" id="KW-1185">Reference proteome</keyword>
<proteinExistence type="inferred from homology"/>
<organism evidence="15 16">
    <name type="scientific">Kluyveromyces dobzhanskii CBS 2104</name>
    <dbReference type="NCBI Taxonomy" id="1427455"/>
    <lineage>
        <taxon>Eukaryota</taxon>
        <taxon>Fungi</taxon>
        <taxon>Dikarya</taxon>
        <taxon>Ascomycota</taxon>
        <taxon>Saccharomycotina</taxon>
        <taxon>Saccharomycetes</taxon>
        <taxon>Saccharomycetales</taxon>
        <taxon>Saccharomycetaceae</taxon>
        <taxon>Kluyveromyces</taxon>
    </lineage>
</organism>
<dbReference type="PROSITE" id="PS00183">
    <property type="entry name" value="UBC_1"/>
    <property type="match status" value="1"/>
</dbReference>
<keyword evidence="5 13" id="KW-0067">ATP-binding</keyword>
<dbReference type="OrthoDB" id="10249039at2759"/>
<evidence type="ECO:0000256" key="12">
    <source>
        <dbReference type="PROSITE-ProRule" id="PRU10133"/>
    </source>
</evidence>
<comment type="similarity">
    <text evidence="13">Belongs to the ubiquitin-conjugating enzyme family.</text>
</comment>
<evidence type="ECO:0000256" key="1">
    <source>
        <dbReference type="ARBA" id="ARBA00005032"/>
    </source>
</evidence>
<dbReference type="GO" id="GO:0005524">
    <property type="term" value="F:ATP binding"/>
    <property type="evidence" value="ECO:0007669"/>
    <property type="project" value="UniProtKB-UniRule"/>
</dbReference>
<evidence type="ECO:0000256" key="2">
    <source>
        <dbReference type="ARBA" id="ARBA00022679"/>
    </source>
</evidence>
<feature type="active site" description="Glycyl thioester intermediate" evidence="12">
    <location>
        <position position="110"/>
    </location>
</feature>
<dbReference type="SUPFAM" id="SSF54495">
    <property type="entry name" value="UBC-like"/>
    <property type="match status" value="1"/>
</dbReference>
<evidence type="ECO:0000313" key="16">
    <source>
        <dbReference type="Proteomes" id="UP000031516"/>
    </source>
</evidence>
<reference evidence="15 16" key="1">
    <citation type="submission" date="2014-03" db="EMBL/GenBank/DDBJ databases">
        <title>The genome of Kluyveromyces dobzhanskii.</title>
        <authorList>
            <person name="Nystedt B."/>
            <person name="Astrom S."/>
        </authorList>
    </citation>
    <scope>NUCLEOTIDE SEQUENCE [LARGE SCALE GENOMIC DNA]</scope>
    <source>
        <strain evidence="15 16">CBS 2104</strain>
    </source>
</reference>
<dbReference type="CDD" id="cd23794">
    <property type="entry name" value="UBCc_UBE2F_UBE2M"/>
    <property type="match status" value="1"/>
</dbReference>
<gene>
    <name evidence="15" type="ORF">KLDO_g1622</name>
</gene>
<evidence type="ECO:0000256" key="13">
    <source>
        <dbReference type="RuleBase" id="RU362109"/>
    </source>
</evidence>
<dbReference type="EMBL" id="CCBQ010000022">
    <property type="protein sequence ID" value="CDO93321.1"/>
    <property type="molecule type" value="Genomic_DNA"/>
</dbReference>
<comment type="catalytic activity">
    <reaction evidence="6">
        <text>[E1 NEDD8-activating enzyme]-S-[NEDD8 protein]-yl-L-cysteine + [E2 NEDD8-conjugating enzyme]-L-cysteine = [E1 NEDD8-activating enzyme]-L-cysteine + [E2 NEDD8-conjugating enzyme]-S-[NEDD8-protein]-yl-L-cysteine.</text>
        <dbReference type="EC" id="2.3.2.34"/>
    </reaction>
</comment>
<dbReference type="InterPro" id="IPR050113">
    <property type="entry name" value="Ub_conjugating_enzyme"/>
</dbReference>
<evidence type="ECO:0000256" key="11">
    <source>
        <dbReference type="ARBA" id="ARBA00044315"/>
    </source>
</evidence>
<dbReference type="Pfam" id="PF00179">
    <property type="entry name" value="UQ_con"/>
    <property type="match status" value="1"/>
</dbReference>
<dbReference type="EC" id="2.3.2.34" evidence="7"/>
<keyword evidence="2" id="KW-0808">Transferase</keyword>
<sequence>MLKLRALAEAKAKAREGQKNTQQLCKPSLIRLKKDLDNIDLSKQICEYTTYLDETPMRINLAIKPDIGYYAGGTYYFNVSIRDTYPMEPPVVKCMQRIYHPNIDIDGNVCLNLLREDWTPALDIQSIIIGILFLFHEPNGKDPLNKDAAKTLIDDPSRFEIKVNNSLRGSNIDSVWYDKIIIH</sequence>
<dbReference type="AlphaFoldDB" id="A0A0A8L379"/>
<evidence type="ECO:0000256" key="8">
    <source>
        <dbReference type="ARBA" id="ARBA00044084"/>
    </source>
</evidence>
<dbReference type="PROSITE" id="PS50127">
    <property type="entry name" value="UBC_2"/>
    <property type="match status" value="1"/>
</dbReference>
<evidence type="ECO:0000256" key="3">
    <source>
        <dbReference type="ARBA" id="ARBA00022741"/>
    </source>
</evidence>
<evidence type="ECO:0000256" key="10">
    <source>
        <dbReference type="ARBA" id="ARBA00044279"/>
    </source>
</evidence>
<evidence type="ECO:0000313" key="15">
    <source>
        <dbReference type="EMBL" id="CDO93321.1"/>
    </source>
</evidence>
<dbReference type="Proteomes" id="UP000031516">
    <property type="component" value="Unassembled WGS sequence"/>
</dbReference>
<evidence type="ECO:0000256" key="9">
    <source>
        <dbReference type="ARBA" id="ARBA00044092"/>
    </source>
</evidence>
<feature type="domain" description="UBC core" evidence="14">
    <location>
        <begin position="27"/>
        <end position="172"/>
    </location>
</feature>
<protein>
    <recommendedName>
        <fullName evidence="9">NEDD8-conjugating enzyme UBC12</fullName>
        <ecNumber evidence="7">2.3.2.34</ecNumber>
    </recommendedName>
    <alternativeName>
        <fullName evidence="8">NEDD8-conjugating enzyme Ubc12</fullName>
    </alternativeName>
    <alternativeName>
        <fullName evidence="10">RUB1-conjugating enzyme</fullName>
    </alternativeName>
    <alternativeName>
        <fullName evidence="11">Ubiquitin carrier protein 12</fullName>
    </alternativeName>
</protein>
<dbReference type="PANTHER" id="PTHR24067">
    <property type="entry name" value="UBIQUITIN-CONJUGATING ENZYME E2"/>
    <property type="match status" value="1"/>
</dbReference>
<keyword evidence="4 13" id="KW-0833">Ubl conjugation pathway</keyword>
<evidence type="ECO:0000256" key="5">
    <source>
        <dbReference type="ARBA" id="ARBA00022840"/>
    </source>
</evidence>
<dbReference type="GO" id="GO:0061654">
    <property type="term" value="F:NEDD8 conjugating enzyme activity"/>
    <property type="evidence" value="ECO:0007669"/>
    <property type="project" value="UniProtKB-EC"/>
</dbReference>
<dbReference type="InterPro" id="IPR016135">
    <property type="entry name" value="UBQ-conjugating_enzyme/RWD"/>
</dbReference>
<evidence type="ECO:0000256" key="7">
    <source>
        <dbReference type="ARBA" id="ARBA00044047"/>
    </source>
</evidence>
<dbReference type="InterPro" id="IPR000608">
    <property type="entry name" value="UBC"/>
</dbReference>
<keyword evidence="3 13" id="KW-0547">Nucleotide-binding</keyword>
<accession>A0A0A8L379</accession>
<dbReference type="Gene3D" id="3.10.110.10">
    <property type="entry name" value="Ubiquitin Conjugating Enzyme"/>
    <property type="match status" value="1"/>
</dbReference>
<comment type="pathway">
    <text evidence="1">Protein modification; protein neddylation.</text>
</comment>